<evidence type="ECO:0000313" key="2">
    <source>
        <dbReference type="EMBL" id="CAH1393440.1"/>
    </source>
</evidence>
<dbReference type="Proteomes" id="UP001152798">
    <property type="component" value="Chromosome 2"/>
</dbReference>
<name>A0A9P0E9S2_NEZVI</name>
<accession>A0A9P0E9S2</accession>
<feature type="region of interest" description="Disordered" evidence="1">
    <location>
        <begin position="69"/>
        <end position="93"/>
    </location>
</feature>
<evidence type="ECO:0000256" key="1">
    <source>
        <dbReference type="SAM" id="MobiDB-lite"/>
    </source>
</evidence>
<keyword evidence="3" id="KW-1185">Reference proteome</keyword>
<dbReference type="AlphaFoldDB" id="A0A9P0E9S2"/>
<dbReference type="EMBL" id="OV725078">
    <property type="protein sequence ID" value="CAH1393440.1"/>
    <property type="molecule type" value="Genomic_DNA"/>
</dbReference>
<gene>
    <name evidence="2" type="ORF">NEZAVI_LOCUS4113</name>
</gene>
<organism evidence="2 3">
    <name type="scientific">Nezara viridula</name>
    <name type="common">Southern green stink bug</name>
    <name type="synonym">Cimex viridulus</name>
    <dbReference type="NCBI Taxonomy" id="85310"/>
    <lineage>
        <taxon>Eukaryota</taxon>
        <taxon>Metazoa</taxon>
        <taxon>Ecdysozoa</taxon>
        <taxon>Arthropoda</taxon>
        <taxon>Hexapoda</taxon>
        <taxon>Insecta</taxon>
        <taxon>Pterygota</taxon>
        <taxon>Neoptera</taxon>
        <taxon>Paraneoptera</taxon>
        <taxon>Hemiptera</taxon>
        <taxon>Heteroptera</taxon>
        <taxon>Panheteroptera</taxon>
        <taxon>Pentatomomorpha</taxon>
        <taxon>Pentatomoidea</taxon>
        <taxon>Pentatomidae</taxon>
        <taxon>Pentatominae</taxon>
        <taxon>Nezara</taxon>
    </lineage>
</organism>
<protein>
    <submittedName>
        <fullName evidence="2">Uncharacterized protein</fullName>
    </submittedName>
</protein>
<reference evidence="2" key="1">
    <citation type="submission" date="2022-01" db="EMBL/GenBank/DDBJ databases">
        <authorList>
            <person name="King R."/>
        </authorList>
    </citation>
    <scope>NUCLEOTIDE SEQUENCE</scope>
</reference>
<proteinExistence type="predicted"/>
<evidence type="ECO:0000313" key="3">
    <source>
        <dbReference type="Proteomes" id="UP001152798"/>
    </source>
</evidence>
<sequence length="152" mass="18019">MADILGSPKYYIYRGFEAFKIVRKMDYFLGEPLQQEIFESIIRSIKIMLNKEHPRARIEPNAEMMDKEFQREAESSELIDSPRLRGSENESRSNCRYEAVDLDEPPGKSLTPLPSWYWSPWDDGIRSSYYDHASKLSSEQNRRFTFQHKRSQ</sequence>